<proteinExistence type="predicted"/>
<protein>
    <submittedName>
        <fullName evidence="1">Uncharacterized protein</fullName>
    </submittedName>
</protein>
<dbReference type="RefSeq" id="WP_209238468.1">
    <property type="nucleotide sequence ID" value="NZ_JADKMA010000021.1"/>
</dbReference>
<comment type="caution">
    <text evidence="1">The sequence shown here is derived from an EMBL/GenBank/DDBJ whole genome shotgun (WGS) entry which is preliminary data.</text>
</comment>
<reference evidence="1 2" key="1">
    <citation type="submission" date="2020-11" db="EMBL/GenBank/DDBJ databases">
        <title>Streptomyces spirodelae sp. nov., isolated from duckweed.</title>
        <authorList>
            <person name="Saimee Y."/>
            <person name="Duangmal K."/>
        </authorList>
    </citation>
    <scope>NUCLEOTIDE SEQUENCE [LARGE SCALE GENOMIC DNA]</scope>
    <source>
        <strain evidence="1 2">S16-07</strain>
    </source>
</reference>
<accession>A0ABS3X7N6</accession>
<evidence type="ECO:0000313" key="1">
    <source>
        <dbReference type="EMBL" id="MBO8191382.1"/>
    </source>
</evidence>
<evidence type="ECO:0000313" key="2">
    <source>
        <dbReference type="Proteomes" id="UP001519064"/>
    </source>
</evidence>
<dbReference type="Proteomes" id="UP001519064">
    <property type="component" value="Unassembled WGS sequence"/>
</dbReference>
<organism evidence="1 2">
    <name type="scientific">Streptomyces oryzae</name>
    <dbReference type="NCBI Taxonomy" id="1434886"/>
    <lineage>
        <taxon>Bacteria</taxon>
        <taxon>Bacillati</taxon>
        <taxon>Actinomycetota</taxon>
        <taxon>Actinomycetes</taxon>
        <taxon>Kitasatosporales</taxon>
        <taxon>Streptomycetaceae</taxon>
        <taxon>Streptomyces</taxon>
    </lineage>
</organism>
<sequence length="97" mass="10162">MAMSHAEILVPAGSAGGSSTQWQLNCPACGNEEVEQADVGSDHEAVTVQPDRDSYESPLGTRGGYVRVDLTCSNGHGFAFIMGNHKGAEFVGVVPRV</sequence>
<gene>
    <name evidence="1" type="ORF">ITI46_06700</name>
</gene>
<dbReference type="EMBL" id="JADKMA010000021">
    <property type="protein sequence ID" value="MBO8191382.1"/>
    <property type="molecule type" value="Genomic_DNA"/>
</dbReference>
<keyword evidence="2" id="KW-1185">Reference proteome</keyword>
<name>A0ABS3X7N6_9ACTN</name>